<evidence type="ECO:0000256" key="4">
    <source>
        <dbReference type="ARBA" id="ARBA00022692"/>
    </source>
</evidence>
<protein>
    <submittedName>
        <fullName evidence="9">TonB-dependent Receptor Plug Domain</fullName>
    </submittedName>
</protein>
<dbReference type="STRING" id="1123010.SAMN02745724_01634"/>
<organism evidence="9 10">
    <name type="scientific">Pseudoalteromonas denitrificans DSM 6059</name>
    <dbReference type="NCBI Taxonomy" id="1123010"/>
    <lineage>
        <taxon>Bacteria</taxon>
        <taxon>Pseudomonadati</taxon>
        <taxon>Pseudomonadota</taxon>
        <taxon>Gammaproteobacteria</taxon>
        <taxon>Alteromonadales</taxon>
        <taxon>Pseudoalteromonadaceae</taxon>
        <taxon>Pseudoalteromonas</taxon>
    </lineage>
</organism>
<evidence type="ECO:0000256" key="2">
    <source>
        <dbReference type="ARBA" id="ARBA00022448"/>
    </source>
</evidence>
<dbReference type="Gene3D" id="2.170.130.10">
    <property type="entry name" value="TonB-dependent receptor, plug domain"/>
    <property type="match status" value="1"/>
</dbReference>
<dbReference type="SUPFAM" id="SSF49478">
    <property type="entry name" value="Cna protein B-type domain"/>
    <property type="match status" value="1"/>
</dbReference>
<dbReference type="Gene3D" id="2.40.170.20">
    <property type="entry name" value="TonB-dependent receptor, beta-barrel domain"/>
    <property type="match status" value="1"/>
</dbReference>
<accession>A0A1I1J494</accession>
<dbReference type="Pfam" id="PF25183">
    <property type="entry name" value="OMP_b-brl_4"/>
    <property type="match status" value="1"/>
</dbReference>
<keyword evidence="6" id="KW-0998">Cell outer membrane</keyword>
<evidence type="ECO:0000256" key="6">
    <source>
        <dbReference type="ARBA" id="ARBA00023237"/>
    </source>
</evidence>
<reference evidence="9 10" key="1">
    <citation type="submission" date="2016-10" db="EMBL/GenBank/DDBJ databases">
        <authorList>
            <person name="de Groot N.N."/>
        </authorList>
    </citation>
    <scope>NUCLEOTIDE SEQUENCE [LARGE SCALE GENOMIC DNA]</scope>
    <source>
        <strain evidence="9 10">DSM 6059</strain>
    </source>
</reference>
<evidence type="ECO:0000256" key="7">
    <source>
        <dbReference type="SAM" id="SignalP"/>
    </source>
</evidence>
<dbReference type="GO" id="GO:0015344">
    <property type="term" value="F:siderophore uptake transmembrane transporter activity"/>
    <property type="evidence" value="ECO:0007669"/>
    <property type="project" value="TreeGrafter"/>
</dbReference>
<dbReference type="Pfam" id="PF13620">
    <property type="entry name" value="CarboxypepD_reg"/>
    <property type="match status" value="1"/>
</dbReference>
<keyword evidence="10" id="KW-1185">Reference proteome</keyword>
<dbReference type="Gene3D" id="2.60.40.1120">
    <property type="entry name" value="Carboxypeptidase-like, regulatory domain"/>
    <property type="match status" value="1"/>
</dbReference>
<dbReference type="Proteomes" id="UP000198862">
    <property type="component" value="Unassembled WGS sequence"/>
</dbReference>
<dbReference type="PANTHER" id="PTHR30069:SF46">
    <property type="entry name" value="OAR PROTEIN"/>
    <property type="match status" value="1"/>
</dbReference>
<dbReference type="InterPro" id="IPR037066">
    <property type="entry name" value="Plug_dom_sf"/>
</dbReference>
<keyword evidence="7" id="KW-0732">Signal</keyword>
<evidence type="ECO:0000313" key="10">
    <source>
        <dbReference type="Proteomes" id="UP000198862"/>
    </source>
</evidence>
<evidence type="ECO:0000256" key="3">
    <source>
        <dbReference type="ARBA" id="ARBA00022452"/>
    </source>
</evidence>
<dbReference type="GO" id="GO:0009279">
    <property type="term" value="C:cell outer membrane"/>
    <property type="evidence" value="ECO:0007669"/>
    <property type="project" value="UniProtKB-SubCell"/>
</dbReference>
<gene>
    <name evidence="9" type="ORF">SAMN02745724_01634</name>
</gene>
<feature type="signal peptide" evidence="7">
    <location>
        <begin position="1"/>
        <end position="24"/>
    </location>
</feature>
<dbReference type="InterPro" id="IPR057601">
    <property type="entry name" value="Oar-like_b-barrel"/>
</dbReference>
<dbReference type="GO" id="GO:0044718">
    <property type="term" value="P:siderophore transmembrane transport"/>
    <property type="evidence" value="ECO:0007669"/>
    <property type="project" value="TreeGrafter"/>
</dbReference>
<evidence type="ECO:0000256" key="5">
    <source>
        <dbReference type="ARBA" id="ARBA00023136"/>
    </source>
</evidence>
<keyword evidence="4" id="KW-0812">Transmembrane</keyword>
<evidence type="ECO:0000256" key="1">
    <source>
        <dbReference type="ARBA" id="ARBA00004571"/>
    </source>
</evidence>
<proteinExistence type="predicted"/>
<dbReference type="SUPFAM" id="SSF56935">
    <property type="entry name" value="Porins"/>
    <property type="match status" value="1"/>
</dbReference>
<dbReference type="OrthoDB" id="9768147at2"/>
<dbReference type="InterPro" id="IPR036942">
    <property type="entry name" value="Beta-barrel_TonB_sf"/>
</dbReference>
<keyword evidence="3" id="KW-1134">Transmembrane beta strand</keyword>
<evidence type="ECO:0000313" key="9">
    <source>
        <dbReference type="EMBL" id="SFC42842.1"/>
    </source>
</evidence>
<name>A0A1I1J494_9GAMM</name>
<dbReference type="AlphaFoldDB" id="A0A1I1J494"/>
<evidence type="ECO:0000259" key="8">
    <source>
        <dbReference type="Pfam" id="PF25183"/>
    </source>
</evidence>
<sequence>MRVNKIAAAIIASSMLLTQLPVIASDTSSAIRGQVLDVTGNALANVTVVVTHQPTGKTKTLTTTQGGVFQTKGLPVGGPYTVRITGGTELKFNNIEDLFLQLGQVSKVSLTASAVQKIERIEVSGQLSMAGAYRKGPSTDFGEGDINNTAAISRDLKSVLQRDSRMVVDPTADGGPALSIAGGNVRGNSLTIDGVKQNDDFGLNKNGYPGRRTPISLDAIEQLAVNIAPFEVSYGDFQGGNVNIVTKSGTNEFHGSAFYYRSDDSMVGDDSEGEDLNIGDFSEDIYGFTLGGPLVKDVLFFFASYEKFDASKPYQFTLDNENGVVDPNEKIGVTQADFDRISQIAQDVWNYDIGGYNTSSDEEDEKILLKFDWFIDDDHRASFTYQDNEGNTVRDFWAETFPNANWATAESNRYNMNESLKAYSLQVFSDWTDDLSTEFKYARKEVNTEQIPLFGTNFAQFLIGTPNGGQLYIGPDQFRHANALSNDRDMLKFKADYYFNDEHFLTFGIEYEKLDIVNTFVFGSLGMTTFATIENFENNKGFHVFQNALTGNANDAVDKFEYSTTTFYAQDEWSITDDLTLTYGLRYTKYSNDDKPILNNNFVSRHGYSNQNNYDGLELLEPRFGANYTYDDNTIIRGGFGLFGGGAPNVWLSNSYGNDGVRKTFAGCADDCFDGKSTPQAVLDFLAVGGFSGGNSDTNSIDPNFEIPSTWKVNLGIERRQDLGFLGDNWQLSADVLFSWVKDAAIYHELNMHQVDNAPDGRPIYDSPTPFDLSLTNTDQGEAQVWSFNANKNFYTEFGNFNLNMGYTYQDITEINPGNAFVAFEGYSMPADSDFQSETLYNSEFEVRHIIAANLTWSNELFGDNLTTISLMYNGREGRHYSHTMRSSGTFGGFAGFASWDGYNSQSLYVPNGESDPLVTYSDDFDKQGFFDYINGTNCLSAGTISRRHSCTSSWIHRFDLHIAQEIKISGEHKLELTFDIENIGNLLNDEWGRAESYVQPFNAPVVDVTIKNGQYVYDNFTKPTPTVAKIPSVWKAQFGIRYRF</sequence>
<keyword evidence="9" id="KW-0675">Receptor</keyword>
<feature type="domain" description="TonB-dependent transporter Oar-like beta-barrel" evidence="8">
    <location>
        <begin position="245"/>
        <end position="987"/>
    </location>
</feature>
<dbReference type="RefSeq" id="WP_091982609.1">
    <property type="nucleotide sequence ID" value="NZ_FOLO01000009.1"/>
</dbReference>
<keyword evidence="2" id="KW-0813">Transport</keyword>
<dbReference type="PANTHER" id="PTHR30069">
    <property type="entry name" value="TONB-DEPENDENT OUTER MEMBRANE RECEPTOR"/>
    <property type="match status" value="1"/>
</dbReference>
<dbReference type="InterPro" id="IPR039426">
    <property type="entry name" value="TonB-dep_rcpt-like"/>
</dbReference>
<comment type="subcellular location">
    <subcellularLocation>
        <location evidence="1">Cell outer membrane</location>
        <topology evidence="1">Multi-pass membrane protein</topology>
    </subcellularLocation>
</comment>
<keyword evidence="5" id="KW-0472">Membrane</keyword>
<dbReference type="EMBL" id="FOLO01000009">
    <property type="protein sequence ID" value="SFC42842.1"/>
    <property type="molecule type" value="Genomic_DNA"/>
</dbReference>
<feature type="chain" id="PRO_5011589022" evidence="7">
    <location>
        <begin position="25"/>
        <end position="1045"/>
    </location>
</feature>